<dbReference type="EMBL" id="SLWN01000010">
    <property type="protein sequence ID" value="TCO22332.1"/>
    <property type="molecule type" value="Genomic_DNA"/>
</dbReference>
<sequence>MGELLQFARVTCSALTLPGADRQSFGLVVDLILLSVPMVHFWAGSVLLQRSVRSGAPL</sequence>
<accession>A0A4V2RYV3</accession>
<keyword evidence="1" id="KW-0472">Membrane</keyword>
<gene>
    <name evidence="2" type="ORF">EV652_110318</name>
</gene>
<keyword evidence="3" id="KW-1185">Reference proteome</keyword>
<feature type="transmembrane region" description="Helical" evidence="1">
    <location>
        <begin position="25"/>
        <end position="48"/>
    </location>
</feature>
<dbReference type="AlphaFoldDB" id="A0A4V2RYV3"/>
<comment type="caution">
    <text evidence="2">The sequence shown here is derived from an EMBL/GenBank/DDBJ whole genome shotgun (WGS) entry which is preliminary data.</text>
</comment>
<proteinExistence type="predicted"/>
<evidence type="ECO:0000313" key="2">
    <source>
        <dbReference type="EMBL" id="TCO22332.1"/>
    </source>
</evidence>
<dbReference type="Proteomes" id="UP000294508">
    <property type="component" value="Unassembled WGS sequence"/>
</dbReference>
<reference evidence="2 3" key="1">
    <citation type="journal article" date="2015" name="Stand. Genomic Sci.">
        <title>Genomic Encyclopedia of Bacterial and Archaeal Type Strains, Phase III: the genomes of soil and plant-associated and newly described type strains.</title>
        <authorList>
            <person name="Whitman W.B."/>
            <person name="Woyke T."/>
            <person name="Klenk H.P."/>
            <person name="Zhou Y."/>
            <person name="Lilburn T.G."/>
            <person name="Beck B.J."/>
            <person name="De Vos P."/>
            <person name="Vandamme P."/>
            <person name="Eisen J.A."/>
            <person name="Garrity G."/>
            <person name="Hugenholtz P."/>
            <person name="Kyrpides N.C."/>
        </authorList>
    </citation>
    <scope>NUCLEOTIDE SEQUENCE [LARGE SCALE GENOMIC DNA]</scope>
    <source>
        <strain evidence="2 3">VKM Ac-2572</strain>
    </source>
</reference>
<keyword evidence="1" id="KW-0812">Transmembrane</keyword>
<evidence type="ECO:0000313" key="3">
    <source>
        <dbReference type="Proteomes" id="UP000294508"/>
    </source>
</evidence>
<organism evidence="2 3">
    <name type="scientific">Kribbella steppae</name>
    <dbReference type="NCBI Taxonomy" id="2512223"/>
    <lineage>
        <taxon>Bacteria</taxon>
        <taxon>Bacillati</taxon>
        <taxon>Actinomycetota</taxon>
        <taxon>Actinomycetes</taxon>
        <taxon>Propionibacteriales</taxon>
        <taxon>Kribbellaceae</taxon>
        <taxon>Kribbella</taxon>
    </lineage>
</organism>
<evidence type="ECO:0000256" key="1">
    <source>
        <dbReference type="SAM" id="Phobius"/>
    </source>
</evidence>
<name>A0A4V2RYV3_9ACTN</name>
<keyword evidence="1" id="KW-1133">Transmembrane helix</keyword>
<protein>
    <submittedName>
        <fullName evidence="2">Uncharacterized protein</fullName>
    </submittedName>
</protein>